<dbReference type="PANTHER" id="PTHR22912:SF151">
    <property type="entry name" value="DIHYDROLIPOYL DEHYDROGENASE, MITOCHONDRIAL"/>
    <property type="match status" value="1"/>
</dbReference>
<evidence type="ECO:0000256" key="6">
    <source>
        <dbReference type="ARBA" id="ARBA00023157"/>
    </source>
</evidence>
<dbReference type="Pfam" id="PF07992">
    <property type="entry name" value="Pyr_redox_2"/>
    <property type="match status" value="1"/>
</dbReference>
<dbReference type="SUPFAM" id="SSF51905">
    <property type="entry name" value="FAD/NAD(P)-binding domain"/>
    <property type="match status" value="1"/>
</dbReference>
<accession>A0A0G1A3R9</accession>
<comment type="similarity">
    <text evidence="2">Belongs to the class-I pyridine nucleotide-disulfide oxidoreductase family.</text>
</comment>
<dbReference type="InterPro" id="IPR036188">
    <property type="entry name" value="FAD/NAD-bd_sf"/>
</dbReference>
<evidence type="ECO:0000256" key="7">
    <source>
        <dbReference type="ARBA" id="ARBA00023284"/>
    </source>
</evidence>
<dbReference type="InterPro" id="IPR012999">
    <property type="entry name" value="Pyr_OxRdtase_I_AS"/>
</dbReference>
<dbReference type="EMBL" id="LCDO01000024">
    <property type="protein sequence ID" value="KKS55610.1"/>
    <property type="molecule type" value="Genomic_DNA"/>
</dbReference>
<feature type="non-terminal residue" evidence="9">
    <location>
        <position position="1"/>
    </location>
</feature>
<gene>
    <name evidence="9" type="ORF">UV20_C0024G0001</name>
</gene>
<keyword evidence="3" id="KW-0285">Flavoprotein</keyword>
<dbReference type="GO" id="GO:0006103">
    <property type="term" value="P:2-oxoglutarate metabolic process"/>
    <property type="evidence" value="ECO:0007669"/>
    <property type="project" value="TreeGrafter"/>
</dbReference>
<sequence length="179" mass="19502">YCVFYFDLLPFNGKAILRCAAEFNYEKRRGSPNSSMKYDLIIVGGGAGAFAAAIRANELGAKTALINAGLPLGGTCVNVGCVPSKTLLYAGEILHLAKHHGVPGVELEVKNFDFQRVVQWAQGKTNLRRPYSGAQRRRADRRGHNDIVNSLPMFPTLSEAIKIAALSFTKDITKLSCCI</sequence>
<evidence type="ECO:0000259" key="8">
    <source>
        <dbReference type="Pfam" id="PF07992"/>
    </source>
</evidence>
<keyword evidence="6" id="KW-1015">Disulfide bond</keyword>
<evidence type="ECO:0000313" key="9">
    <source>
        <dbReference type="EMBL" id="KKS55610.1"/>
    </source>
</evidence>
<reference evidence="9 10" key="1">
    <citation type="journal article" date="2015" name="Nature">
        <title>rRNA introns, odd ribosomes, and small enigmatic genomes across a large radiation of phyla.</title>
        <authorList>
            <person name="Brown C.T."/>
            <person name="Hug L.A."/>
            <person name="Thomas B.C."/>
            <person name="Sharon I."/>
            <person name="Castelle C.J."/>
            <person name="Singh A."/>
            <person name="Wilkins M.J."/>
            <person name="Williams K.H."/>
            <person name="Banfield J.F."/>
        </authorList>
    </citation>
    <scope>NUCLEOTIDE SEQUENCE [LARGE SCALE GENOMIC DNA]</scope>
</reference>
<comment type="cofactor">
    <cofactor evidence="1">
        <name>FAD</name>
        <dbReference type="ChEBI" id="CHEBI:57692"/>
    </cofactor>
</comment>
<proteinExistence type="inferred from homology"/>
<comment type="caution">
    <text evidence="9">The sequence shown here is derived from an EMBL/GenBank/DDBJ whole genome shotgun (WGS) entry which is preliminary data.</text>
</comment>
<evidence type="ECO:0000256" key="1">
    <source>
        <dbReference type="ARBA" id="ARBA00001974"/>
    </source>
</evidence>
<dbReference type="InterPro" id="IPR050151">
    <property type="entry name" value="Class-I_Pyr_Nuc-Dis_Oxidored"/>
</dbReference>
<dbReference type="PRINTS" id="PR00411">
    <property type="entry name" value="PNDRDTASEI"/>
</dbReference>
<dbReference type="PATRIC" id="fig|1619039.3.peg.1210"/>
<dbReference type="PANTHER" id="PTHR22912">
    <property type="entry name" value="DISULFIDE OXIDOREDUCTASE"/>
    <property type="match status" value="1"/>
</dbReference>
<protein>
    <submittedName>
        <fullName evidence="9">Mercuric reductase</fullName>
    </submittedName>
</protein>
<evidence type="ECO:0000256" key="5">
    <source>
        <dbReference type="ARBA" id="ARBA00023002"/>
    </source>
</evidence>
<evidence type="ECO:0000313" key="10">
    <source>
        <dbReference type="Proteomes" id="UP000034837"/>
    </source>
</evidence>
<dbReference type="Gene3D" id="3.50.50.60">
    <property type="entry name" value="FAD/NAD(P)-binding domain"/>
    <property type="match status" value="1"/>
</dbReference>
<name>A0A0G1A3R9_9BACT</name>
<keyword evidence="5" id="KW-0560">Oxidoreductase</keyword>
<organism evidence="9 10">
    <name type="scientific">Candidatus Magasanikbacteria bacterium GW2011_GWA2_42_32</name>
    <dbReference type="NCBI Taxonomy" id="1619039"/>
    <lineage>
        <taxon>Bacteria</taxon>
        <taxon>Candidatus Magasanikiibacteriota</taxon>
    </lineage>
</organism>
<dbReference type="Proteomes" id="UP000034837">
    <property type="component" value="Unassembled WGS sequence"/>
</dbReference>
<keyword evidence="7" id="KW-0676">Redox-active center</keyword>
<evidence type="ECO:0000256" key="2">
    <source>
        <dbReference type="ARBA" id="ARBA00007532"/>
    </source>
</evidence>
<keyword evidence="4" id="KW-0274">FAD</keyword>
<evidence type="ECO:0000256" key="4">
    <source>
        <dbReference type="ARBA" id="ARBA00022827"/>
    </source>
</evidence>
<feature type="domain" description="FAD/NAD(P)-binding" evidence="8">
    <location>
        <begin position="38"/>
        <end position="124"/>
    </location>
</feature>
<dbReference type="GO" id="GO:0050660">
    <property type="term" value="F:flavin adenine dinucleotide binding"/>
    <property type="evidence" value="ECO:0007669"/>
    <property type="project" value="TreeGrafter"/>
</dbReference>
<dbReference type="InterPro" id="IPR023753">
    <property type="entry name" value="FAD/NAD-binding_dom"/>
</dbReference>
<evidence type="ECO:0000256" key="3">
    <source>
        <dbReference type="ARBA" id="ARBA00022630"/>
    </source>
</evidence>
<dbReference type="PROSITE" id="PS00076">
    <property type="entry name" value="PYRIDINE_REDOX_1"/>
    <property type="match status" value="1"/>
</dbReference>
<dbReference type="AlphaFoldDB" id="A0A0G1A3R9"/>
<dbReference type="GO" id="GO:0004148">
    <property type="term" value="F:dihydrolipoyl dehydrogenase (NADH) activity"/>
    <property type="evidence" value="ECO:0007669"/>
    <property type="project" value="TreeGrafter"/>
</dbReference>